<keyword evidence="10 15" id="KW-0479">Metal-binding</keyword>
<dbReference type="CDD" id="cd10845">
    <property type="entry name" value="DSRM_RNAse_III_family"/>
    <property type="match status" value="1"/>
</dbReference>
<dbReference type="GO" id="GO:0003725">
    <property type="term" value="F:double-stranded RNA binding"/>
    <property type="evidence" value="ECO:0007669"/>
    <property type="project" value="TreeGrafter"/>
</dbReference>
<feature type="binding site" evidence="15">
    <location>
        <position position="55"/>
    </location>
    <ligand>
        <name>Mg(2+)</name>
        <dbReference type="ChEBI" id="CHEBI:18420"/>
    </ligand>
</feature>
<evidence type="ECO:0000256" key="5">
    <source>
        <dbReference type="ARBA" id="ARBA00022490"/>
    </source>
</evidence>
<feature type="binding site" evidence="15">
    <location>
        <position position="131"/>
    </location>
    <ligand>
        <name>Mg(2+)</name>
        <dbReference type="ChEBI" id="CHEBI:18420"/>
    </ligand>
</feature>
<dbReference type="GO" id="GO:0005737">
    <property type="term" value="C:cytoplasm"/>
    <property type="evidence" value="ECO:0007669"/>
    <property type="project" value="UniProtKB-SubCell"/>
</dbReference>
<keyword evidence="12 15" id="KW-0378">Hydrolase</keyword>
<dbReference type="GO" id="GO:0042802">
    <property type="term" value="F:identical protein binding"/>
    <property type="evidence" value="ECO:0007669"/>
    <property type="project" value="UniProtKB-ARBA"/>
</dbReference>
<reference evidence="18 19" key="1">
    <citation type="submission" date="2017-08" db="EMBL/GenBank/DDBJ databases">
        <authorList>
            <person name="de Groot N.N."/>
        </authorList>
    </citation>
    <scope>NUCLEOTIDE SEQUENCE [LARGE SCALE GENOMIC DNA]</scope>
    <source>
        <strain evidence="18 19">USBA 855</strain>
    </source>
</reference>
<name>A0A285VU56_9GAMM</name>
<dbReference type="SUPFAM" id="SSF54768">
    <property type="entry name" value="dsRNA-binding domain-like"/>
    <property type="match status" value="1"/>
</dbReference>
<dbReference type="SMART" id="SM00358">
    <property type="entry name" value="DSRM"/>
    <property type="match status" value="1"/>
</dbReference>
<evidence type="ECO:0000259" key="16">
    <source>
        <dbReference type="PROSITE" id="PS50137"/>
    </source>
</evidence>
<keyword evidence="5 15" id="KW-0963">Cytoplasm</keyword>
<evidence type="ECO:0000256" key="12">
    <source>
        <dbReference type="ARBA" id="ARBA00022801"/>
    </source>
</evidence>
<dbReference type="Proteomes" id="UP000219023">
    <property type="component" value="Unassembled WGS sequence"/>
</dbReference>
<dbReference type="GO" id="GO:0046872">
    <property type="term" value="F:metal ion binding"/>
    <property type="evidence" value="ECO:0007669"/>
    <property type="project" value="UniProtKB-KW"/>
</dbReference>
<dbReference type="InterPro" id="IPR014720">
    <property type="entry name" value="dsRBD_dom"/>
</dbReference>
<keyword evidence="9 15" id="KW-0540">Nuclease</keyword>
<dbReference type="GO" id="GO:0004525">
    <property type="term" value="F:ribonuclease III activity"/>
    <property type="evidence" value="ECO:0007669"/>
    <property type="project" value="UniProtKB-UniRule"/>
</dbReference>
<evidence type="ECO:0000256" key="10">
    <source>
        <dbReference type="ARBA" id="ARBA00022723"/>
    </source>
</evidence>
<keyword evidence="15" id="KW-0699">rRNA-binding</keyword>
<dbReference type="PROSITE" id="PS50137">
    <property type="entry name" value="DS_RBD"/>
    <property type="match status" value="1"/>
</dbReference>
<evidence type="ECO:0000256" key="1">
    <source>
        <dbReference type="ARBA" id="ARBA00000109"/>
    </source>
</evidence>
<dbReference type="GO" id="GO:0019843">
    <property type="term" value="F:rRNA binding"/>
    <property type="evidence" value="ECO:0007669"/>
    <property type="project" value="UniProtKB-KW"/>
</dbReference>
<dbReference type="SMART" id="SM00535">
    <property type="entry name" value="RIBOc"/>
    <property type="match status" value="1"/>
</dbReference>
<keyword evidence="14 15" id="KW-0694">RNA-binding</keyword>
<dbReference type="PROSITE" id="PS50142">
    <property type="entry name" value="RNASE_3_2"/>
    <property type="match status" value="1"/>
</dbReference>
<protein>
    <recommendedName>
        <fullName evidence="15">Ribonuclease 3</fullName>
        <ecNumber evidence="15">3.1.26.3</ecNumber>
    </recommendedName>
    <alternativeName>
        <fullName evidence="15">Ribonuclease III</fullName>
        <shortName evidence="15">RNase III</shortName>
    </alternativeName>
</protein>
<evidence type="ECO:0000256" key="4">
    <source>
        <dbReference type="ARBA" id="ARBA00011738"/>
    </source>
</evidence>
<dbReference type="GO" id="GO:0006397">
    <property type="term" value="P:mRNA processing"/>
    <property type="evidence" value="ECO:0007669"/>
    <property type="project" value="UniProtKB-UniRule"/>
</dbReference>
<comment type="catalytic activity">
    <reaction evidence="1 15">
        <text>Endonucleolytic cleavage to 5'-phosphomonoester.</text>
        <dbReference type="EC" id="3.1.26.3"/>
    </reaction>
</comment>
<keyword evidence="11 15" id="KW-0255">Endonuclease</keyword>
<dbReference type="Pfam" id="PF00035">
    <property type="entry name" value="dsrm"/>
    <property type="match status" value="1"/>
</dbReference>
<dbReference type="FunFam" id="3.30.160.20:FF:000003">
    <property type="entry name" value="Ribonuclease 3"/>
    <property type="match status" value="1"/>
</dbReference>
<comment type="cofactor">
    <cofactor evidence="15">
        <name>Mg(2+)</name>
        <dbReference type="ChEBI" id="CHEBI:18420"/>
    </cofactor>
</comment>
<keyword evidence="13 15" id="KW-0460">Magnesium</keyword>
<dbReference type="Pfam" id="PF14622">
    <property type="entry name" value="Ribonucleas_3_3"/>
    <property type="match status" value="1"/>
</dbReference>
<evidence type="ECO:0000313" key="18">
    <source>
        <dbReference type="EMBL" id="SOC56171.1"/>
    </source>
</evidence>
<evidence type="ECO:0000256" key="14">
    <source>
        <dbReference type="ARBA" id="ARBA00022884"/>
    </source>
</evidence>
<dbReference type="GO" id="GO:0010468">
    <property type="term" value="P:regulation of gene expression"/>
    <property type="evidence" value="ECO:0007669"/>
    <property type="project" value="TreeGrafter"/>
</dbReference>
<sequence length="245" mass="27267">MLSAASPRTDEKGSVVSSPLHALSKRIGYQFRDTARLELAVTHRSYGGKNNERLEFLGDSIVNFVIGEALFQRFPQAREGQLSRLRARLVKGQTLAELAREFELGECLRLGSGEMKSGGYRRDSILADGVEALIGAIYLDAGMDVAKARVLSWYATRLEALDLQDNQKDPKTRLQEFLQSRQSALPRYEVVSVEGEAHAQVFTIECHVEMLEDHMLGVGSSRRHAEQQAAEKALEILEPSQSKHA</sequence>
<evidence type="ECO:0000256" key="15">
    <source>
        <dbReference type="HAMAP-Rule" id="MF_00104"/>
    </source>
</evidence>
<dbReference type="PANTHER" id="PTHR11207:SF0">
    <property type="entry name" value="RIBONUCLEASE 3"/>
    <property type="match status" value="1"/>
</dbReference>
<proteinExistence type="inferred from homology"/>
<dbReference type="EMBL" id="OBQJ01000006">
    <property type="protein sequence ID" value="SOC56171.1"/>
    <property type="molecule type" value="Genomic_DNA"/>
</dbReference>
<evidence type="ECO:0000256" key="13">
    <source>
        <dbReference type="ARBA" id="ARBA00022842"/>
    </source>
</evidence>
<evidence type="ECO:0000256" key="6">
    <source>
        <dbReference type="ARBA" id="ARBA00022552"/>
    </source>
</evidence>
<gene>
    <name evidence="15" type="primary">rnc</name>
    <name evidence="18" type="ORF">SAMN05421509_106201</name>
</gene>
<keyword evidence="6 15" id="KW-0698">rRNA processing</keyword>
<dbReference type="NCBIfam" id="TIGR02191">
    <property type="entry name" value="RNaseIII"/>
    <property type="match status" value="1"/>
</dbReference>
<evidence type="ECO:0000256" key="7">
    <source>
        <dbReference type="ARBA" id="ARBA00022664"/>
    </source>
</evidence>
<dbReference type="GO" id="GO:0008033">
    <property type="term" value="P:tRNA processing"/>
    <property type="evidence" value="ECO:0007669"/>
    <property type="project" value="UniProtKB-KW"/>
</dbReference>
<dbReference type="InterPro" id="IPR000999">
    <property type="entry name" value="RNase_III_dom"/>
</dbReference>
<accession>A0A285VU56</accession>
<dbReference type="Gene3D" id="3.30.160.20">
    <property type="match status" value="1"/>
</dbReference>
<evidence type="ECO:0000256" key="2">
    <source>
        <dbReference type="ARBA" id="ARBA00004496"/>
    </source>
</evidence>
<comment type="similarity">
    <text evidence="3">Belongs to the ribonuclease III family.</text>
</comment>
<keyword evidence="8 15" id="KW-0819">tRNA processing</keyword>
<dbReference type="PANTHER" id="PTHR11207">
    <property type="entry name" value="RIBONUCLEASE III"/>
    <property type="match status" value="1"/>
</dbReference>
<dbReference type="InterPro" id="IPR011907">
    <property type="entry name" value="RNase_III"/>
</dbReference>
<dbReference type="InterPro" id="IPR036389">
    <property type="entry name" value="RNase_III_sf"/>
</dbReference>
<dbReference type="AlphaFoldDB" id="A0A285VU56"/>
<evidence type="ECO:0000256" key="3">
    <source>
        <dbReference type="ARBA" id="ARBA00010183"/>
    </source>
</evidence>
<comment type="subunit">
    <text evidence="4 15">Homodimer.</text>
</comment>
<evidence type="ECO:0000256" key="11">
    <source>
        <dbReference type="ARBA" id="ARBA00022759"/>
    </source>
</evidence>
<evidence type="ECO:0000256" key="8">
    <source>
        <dbReference type="ARBA" id="ARBA00022694"/>
    </source>
</evidence>
<keyword evidence="7 15" id="KW-0507">mRNA processing</keyword>
<comment type="function">
    <text evidence="15">Digests double-stranded RNA. Involved in the processing of primary rRNA transcript to yield the immediate precursors to the large and small rRNAs (23S and 16S). Processes some mRNAs, and tRNAs when they are encoded in the rRNA operon. Processes pre-crRNA and tracrRNA of type II CRISPR loci if present in the organism.</text>
</comment>
<dbReference type="SUPFAM" id="SSF69065">
    <property type="entry name" value="RNase III domain-like"/>
    <property type="match status" value="1"/>
</dbReference>
<comment type="subcellular location">
    <subcellularLocation>
        <location evidence="2 15">Cytoplasm</location>
    </subcellularLocation>
</comment>
<feature type="active site" evidence="15">
    <location>
        <position position="59"/>
    </location>
</feature>
<organism evidence="18 19">
    <name type="scientific">Chromohalobacter canadensis</name>
    <dbReference type="NCBI Taxonomy" id="141389"/>
    <lineage>
        <taxon>Bacteria</taxon>
        <taxon>Pseudomonadati</taxon>
        <taxon>Pseudomonadota</taxon>
        <taxon>Gammaproteobacteria</taxon>
        <taxon>Oceanospirillales</taxon>
        <taxon>Halomonadaceae</taxon>
        <taxon>Chromohalobacter</taxon>
    </lineage>
</organism>
<evidence type="ECO:0000313" key="19">
    <source>
        <dbReference type="Proteomes" id="UP000219023"/>
    </source>
</evidence>
<dbReference type="FunFam" id="1.10.1520.10:FF:000001">
    <property type="entry name" value="Ribonuclease 3"/>
    <property type="match status" value="1"/>
</dbReference>
<feature type="active site" evidence="15">
    <location>
        <position position="131"/>
    </location>
</feature>
<evidence type="ECO:0000256" key="9">
    <source>
        <dbReference type="ARBA" id="ARBA00022722"/>
    </source>
</evidence>
<dbReference type="GO" id="GO:0006364">
    <property type="term" value="P:rRNA processing"/>
    <property type="evidence" value="ECO:0007669"/>
    <property type="project" value="UniProtKB-UniRule"/>
</dbReference>
<dbReference type="CDD" id="cd00593">
    <property type="entry name" value="RIBOc"/>
    <property type="match status" value="1"/>
</dbReference>
<evidence type="ECO:0000259" key="17">
    <source>
        <dbReference type="PROSITE" id="PS50142"/>
    </source>
</evidence>
<dbReference type="PROSITE" id="PS00517">
    <property type="entry name" value="RNASE_3_1"/>
    <property type="match status" value="1"/>
</dbReference>
<feature type="domain" description="RNase III" evidence="17">
    <location>
        <begin position="20"/>
        <end position="142"/>
    </location>
</feature>
<dbReference type="EC" id="3.1.26.3" evidence="15"/>
<dbReference type="Gene3D" id="1.10.1520.10">
    <property type="entry name" value="Ribonuclease III domain"/>
    <property type="match status" value="1"/>
</dbReference>
<feature type="binding site" evidence="15">
    <location>
        <position position="128"/>
    </location>
    <ligand>
        <name>Mg(2+)</name>
        <dbReference type="ChEBI" id="CHEBI:18420"/>
    </ligand>
</feature>
<dbReference type="HAMAP" id="MF_00104">
    <property type="entry name" value="RNase_III"/>
    <property type="match status" value="1"/>
</dbReference>
<feature type="domain" description="DRBM" evidence="16">
    <location>
        <begin position="169"/>
        <end position="239"/>
    </location>
</feature>